<gene>
    <name evidence="2" type="ORF">RND81_01G066000</name>
</gene>
<evidence type="ECO:0000259" key="1">
    <source>
        <dbReference type="Pfam" id="PF14244"/>
    </source>
</evidence>
<feature type="domain" description="Retrotransposon Copia-like N-terminal" evidence="1">
    <location>
        <begin position="25"/>
        <end position="63"/>
    </location>
</feature>
<dbReference type="PANTHER" id="PTHR37610">
    <property type="entry name" value="CCHC-TYPE DOMAIN-CONTAINING PROTEIN"/>
    <property type="match status" value="1"/>
</dbReference>
<name>A0AAW1N603_SAPOF</name>
<dbReference type="Pfam" id="PF14244">
    <property type="entry name" value="Retrotran_gag_3"/>
    <property type="match status" value="1"/>
</dbReference>
<dbReference type="PANTHER" id="PTHR37610:SF40">
    <property type="entry name" value="OS01G0909600 PROTEIN"/>
    <property type="match status" value="1"/>
</dbReference>
<comment type="caution">
    <text evidence="2">The sequence shown here is derived from an EMBL/GenBank/DDBJ whole genome shotgun (WGS) entry which is preliminary data.</text>
</comment>
<dbReference type="AlphaFoldDB" id="A0AAW1N603"/>
<proteinExistence type="predicted"/>
<evidence type="ECO:0000313" key="2">
    <source>
        <dbReference type="EMBL" id="KAK9756000.1"/>
    </source>
</evidence>
<protein>
    <recommendedName>
        <fullName evidence="1">Retrotransposon Copia-like N-terminal domain-containing protein</fullName>
    </recommendedName>
</protein>
<sequence length="130" mass="14937">MAPEASSNSIYKDLLHLTSGDQSLLQIVPQVFSGKSFLYWSRNMKIALISKNKLGFVNGTYPKLASTHATYNDWIRTDYTVMRWILHSLSDTIAESLSYVTSSKQLWEELDERFNQSNASYLYQLRKDAS</sequence>
<dbReference type="EMBL" id="JBDFQZ010000001">
    <property type="protein sequence ID" value="KAK9756000.1"/>
    <property type="molecule type" value="Genomic_DNA"/>
</dbReference>
<accession>A0AAW1N603</accession>
<organism evidence="2 3">
    <name type="scientific">Saponaria officinalis</name>
    <name type="common">Common soapwort</name>
    <name type="synonym">Lychnis saponaria</name>
    <dbReference type="NCBI Taxonomy" id="3572"/>
    <lineage>
        <taxon>Eukaryota</taxon>
        <taxon>Viridiplantae</taxon>
        <taxon>Streptophyta</taxon>
        <taxon>Embryophyta</taxon>
        <taxon>Tracheophyta</taxon>
        <taxon>Spermatophyta</taxon>
        <taxon>Magnoliopsida</taxon>
        <taxon>eudicotyledons</taxon>
        <taxon>Gunneridae</taxon>
        <taxon>Pentapetalae</taxon>
        <taxon>Caryophyllales</taxon>
        <taxon>Caryophyllaceae</taxon>
        <taxon>Caryophylleae</taxon>
        <taxon>Saponaria</taxon>
    </lineage>
</organism>
<reference evidence="2" key="1">
    <citation type="submission" date="2024-03" db="EMBL/GenBank/DDBJ databases">
        <title>WGS assembly of Saponaria officinalis var. Norfolk2.</title>
        <authorList>
            <person name="Jenkins J."/>
            <person name="Shu S."/>
            <person name="Grimwood J."/>
            <person name="Barry K."/>
            <person name="Goodstein D."/>
            <person name="Schmutz J."/>
            <person name="Leebens-Mack J."/>
            <person name="Osbourn A."/>
        </authorList>
    </citation>
    <scope>NUCLEOTIDE SEQUENCE [LARGE SCALE GENOMIC DNA]</scope>
    <source>
        <strain evidence="2">JIC</strain>
    </source>
</reference>
<dbReference type="Proteomes" id="UP001443914">
    <property type="component" value="Unassembled WGS sequence"/>
</dbReference>
<evidence type="ECO:0000313" key="3">
    <source>
        <dbReference type="Proteomes" id="UP001443914"/>
    </source>
</evidence>
<keyword evidence="3" id="KW-1185">Reference proteome</keyword>
<dbReference type="InterPro" id="IPR029472">
    <property type="entry name" value="Copia-like_N"/>
</dbReference>